<dbReference type="InterPro" id="IPR001264">
    <property type="entry name" value="Glyco_trans_51"/>
</dbReference>
<reference evidence="4 5" key="1">
    <citation type="submission" date="2023-10" db="EMBL/GenBank/DDBJ databases">
        <title>Bacteria for the degradation of biodegradable plastic PBAT(Polybutylene adipate terephthalate).</title>
        <authorList>
            <person name="Weon H.-Y."/>
            <person name="Yeon J."/>
        </authorList>
    </citation>
    <scope>NUCLEOTIDE SEQUENCE [LARGE SCALE GENOMIC DNA]</scope>
    <source>
        <strain evidence="4 5">SBD 7-3</strain>
    </source>
</reference>
<keyword evidence="5" id="KW-1185">Reference proteome</keyword>
<evidence type="ECO:0000256" key="2">
    <source>
        <dbReference type="ARBA" id="ARBA00022679"/>
    </source>
</evidence>
<dbReference type="SUPFAM" id="SSF53955">
    <property type="entry name" value="Lysozyme-like"/>
    <property type="match status" value="1"/>
</dbReference>
<dbReference type="Gene3D" id="1.10.3810.10">
    <property type="entry name" value="Biosynthetic peptidoglycan transglycosylase-like"/>
    <property type="match status" value="1"/>
</dbReference>
<name>A0ABZ0D026_9BURK</name>
<protein>
    <submittedName>
        <fullName evidence="4">Biosynthetic peptidoglycan transglycosylase</fullName>
    </submittedName>
</protein>
<dbReference type="PANTHER" id="PTHR32282:SF33">
    <property type="entry name" value="PEPTIDOGLYCAN GLYCOSYLTRANSFERASE"/>
    <property type="match status" value="1"/>
</dbReference>
<evidence type="ECO:0000313" key="5">
    <source>
        <dbReference type="Proteomes" id="UP001303946"/>
    </source>
</evidence>
<evidence type="ECO:0000259" key="3">
    <source>
        <dbReference type="Pfam" id="PF00912"/>
    </source>
</evidence>
<dbReference type="InterPro" id="IPR023346">
    <property type="entry name" value="Lysozyme-like_dom_sf"/>
</dbReference>
<dbReference type="InterPro" id="IPR050396">
    <property type="entry name" value="Glycosyltr_51/Transpeptidase"/>
</dbReference>
<feature type="domain" description="Glycosyl transferase family 51" evidence="3">
    <location>
        <begin position="232"/>
        <end position="390"/>
    </location>
</feature>
<gene>
    <name evidence="4" type="ORF">RXV79_24760</name>
</gene>
<dbReference type="Proteomes" id="UP001303946">
    <property type="component" value="Chromosome"/>
</dbReference>
<dbReference type="EMBL" id="CP136336">
    <property type="protein sequence ID" value="WOB08099.1"/>
    <property type="molecule type" value="Genomic_DNA"/>
</dbReference>
<accession>A0ABZ0D026</accession>
<keyword evidence="2" id="KW-0808">Transferase</keyword>
<sequence length="430" mass="48162">MKTILKWLIGLSCALLVGLALAVFFILRALQPAPGEWTRTVQLGPFEREVSMPALLRIASHPFTLRLMEGRQFRTRYGTVHWQAVNAPNTWRAVCAPCTLPVGGLGREPLRLARVEFTVVPDMEMNLQGHFALGEGKEPLQGRWSSRIERQQLVLQFRIADEPAVRAFALFQRDIPEFTQARIEGRVSVKAQWRWPSHAWEFKPRLDGLLVSGLGTEALLNAEPACGEATADFGPWLPRAVIAAEDQRYYEHPGYDLQEIVAAWFGNQRQEGMTAGGSTVSQQLAKLLYTGDSRHHGRKLRELLYAVELDRTLGKARQLNLYLSLAPWGDGRCGAQAAARHFFRKPAAQLTPVEAVWLATLLHNPDRELAQLGRHGEANQARVAWVADQLRPVSRREREALVKEARRWRPPPPALKVAMAVAASQAALGR</sequence>
<organism evidence="4 5">
    <name type="scientific">Piscinibacter gummiphilus</name>
    <dbReference type="NCBI Taxonomy" id="946333"/>
    <lineage>
        <taxon>Bacteria</taxon>
        <taxon>Pseudomonadati</taxon>
        <taxon>Pseudomonadota</taxon>
        <taxon>Betaproteobacteria</taxon>
        <taxon>Burkholderiales</taxon>
        <taxon>Sphaerotilaceae</taxon>
        <taxon>Piscinibacter</taxon>
    </lineage>
</organism>
<dbReference type="RefSeq" id="WP_316700781.1">
    <property type="nucleotide sequence ID" value="NZ_CP136336.1"/>
</dbReference>
<evidence type="ECO:0000313" key="4">
    <source>
        <dbReference type="EMBL" id="WOB08099.1"/>
    </source>
</evidence>
<proteinExistence type="predicted"/>
<dbReference type="PANTHER" id="PTHR32282">
    <property type="entry name" value="BINDING PROTEIN TRANSPEPTIDASE, PUTATIVE-RELATED"/>
    <property type="match status" value="1"/>
</dbReference>
<dbReference type="InterPro" id="IPR036950">
    <property type="entry name" value="PBP_transglycosylase"/>
</dbReference>
<evidence type="ECO:0000256" key="1">
    <source>
        <dbReference type="ARBA" id="ARBA00004752"/>
    </source>
</evidence>
<dbReference type="Pfam" id="PF00912">
    <property type="entry name" value="Transgly"/>
    <property type="match status" value="1"/>
</dbReference>
<comment type="pathway">
    <text evidence="1">Cell wall biogenesis; peptidoglycan biosynthesis.</text>
</comment>